<dbReference type="OrthoDB" id="2919534at2759"/>
<dbReference type="Proteomes" id="UP000541444">
    <property type="component" value="Unassembled WGS sequence"/>
</dbReference>
<protein>
    <submittedName>
        <fullName evidence="1">Uncharacterized protein</fullName>
    </submittedName>
</protein>
<gene>
    <name evidence="1" type="ORF">GIB67_035197</name>
</gene>
<reference evidence="1 2" key="1">
    <citation type="journal article" date="2020" name="IScience">
        <title>Genome Sequencing of the Endangered Kingdonia uniflora (Circaeasteraceae, Ranunculales) Reveals Potential Mechanisms of Evolutionary Specialization.</title>
        <authorList>
            <person name="Sun Y."/>
            <person name="Deng T."/>
            <person name="Zhang A."/>
            <person name="Moore M.J."/>
            <person name="Landis J.B."/>
            <person name="Lin N."/>
            <person name="Zhang H."/>
            <person name="Zhang X."/>
            <person name="Huang J."/>
            <person name="Zhang X."/>
            <person name="Sun H."/>
            <person name="Wang H."/>
        </authorList>
    </citation>
    <scope>NUCLEOTIDE SEQUENCE [LARGE SCALE GENOMIC DNA]</scope>
    <source>
        <strain evidence="1">TB1705</strain>
        <tissue evidence="1">Leaf</tissue>
    </source>
</reference>
<comment type="caution">
    <text evidence="1">The sequence shown here is derived from an EMBL/GenBank/DDBJ whole genome shotgun (WGS) entry which is preliminary data.</text>
</comment>
<dbReference type="EMBL" id="JACGCM010002352">
    <property type="protein sequence ID" value="KAF6140770.1"/>
    <property type="molecule type" value="Genomic_DNA"/>
</dbReference>
<sequence>MLEYIVDLKSYQDGNYKKQLEVVKVNDRAEEKHLYYMHLSNMIEINQITNSNRSKHWRLSECCDLTPQDQEAKLLPESSNRRIGISFEDYDTSHVKFPHHDVLGIMLKMK</sequence>
<proteinExistence type="predicted"/>
<dbReference type="AlphaFoldDB" id="A0A7J7LE04"/>
<evidence type="ECO:0000313" key="1">
    <source>
        <dbReference type="EMBL" id="KAF6140770.1"/>
    </source>
</evidence>
<evidence type="ECO:0000313" key="2">
    <source>
        <dbReference type="Proteomes" id="UP000541444"/>
    </source>
</evidence>
<keyword evidence="2" id="KW-1185">Reference proteome</keyword>
<accession>A0A7J7LE04</accession>
<name>A0A7J7LE04_9MAGN</name>
<organism evidence="1 2">
    <name type="scientific">Kingdonia uniflora</name>
    <dbReference type="NCBI Taxonomy" id="39325"/>
    <lineage>
        <taxon>Eukaryota</taxon>
        <taxon>Viridiplantae</taxon>
        <taxon>Streptophyta</taxon>
        <taxon>Embryophyta</taxon>
        <taxon>Tracheophyta</taxon>
        <taxon>Spermatophyta</taxon>
        <taxon>Magnoliopsida</taxon>
        <taxon>Ranunculales</taxon>
        <taxon>Circaeasteraceae</taxon>
        <taxon>Kingdonia</taxon>
    </lineage>
</organism>